<protein>
    <submittedName>
        <fullName evidence="2">Uncharacterized protein</fullName>
    </submittedName>
</protein>
<dbReference type="PANTHER" id="PTHR33732:SF3">
    <property type="entry name" value="OS07G0671800 PROTEIN"/>
    <property type="match status" value="1"/>
</dbReference>
<dbReference type="PANTHER" id="PTHR33732">
    <property type="entry name" value="REF/SRPP-LIKE PROTEIN OS05G0151300/LOC_OS05G05940"/>
    <property type="match status" value="1"/>
</dbReference>
<comment type="caution">
    <text evidence="2">The sequence shown here is derived from an EMBL/GenBank/DDBJ whole genome shotgun (WGS) entry which is preliminary data.</text>
</comment>
<evidence type="ECO:0000313" key="2">
    <source>
        <dbReference type="EMBL" id="KAG0488113.1"/>
    </source>
</evidence>
<dbReference type="Pfam" id="PF05755">
    <property type="entry name" value="REF"/>
    <property type="match status" value="1"/>
</dbReference>
<reference evidence="2 3" key="1">
    <citation type="journal article" date="2020" name="Nat. Food">
        <title>A phased Vanilla planifolia genome enables genetic improvement of flavour and production.</title>
        <authorList>
            <person name="Hasing T."/>
            <person name="Tang H."/>
            <person name="Brym M."/>
            <person name="Khazi F."/>
            <person name="Huang T."/>
            <person name="Chambers A.H."/>
        </authorList>
    </citation>
    <scope>NUCLEOTIDE SEQUENCE [LARGE SCALE GENOMIC DNA]</scope>
    <source>
        <tissue evidence="2">Leaf</tissue>
    </source>
</reference>
<dbReference type="EMBL" id="JADCNL010000003">
    <property type="protein sequence ID" value="KAG0488113.1"/>
    <property type="molecule type" value="Genomic_DNA"/>
</dbReference>
<accession>A0A835RCW7</accession>
<dbReference type="AlphaFoldDB" id="A0A835RCW7"/>
<keyword evidence="3" id="KW-1185">Reference proteome</keyword>
<evidence type="ECO:0000313" key="3">
    <source>
        <dbReference type="Proteomes" id="UP000636800"/>
    </source>
</evidence>
<organism evidence="2 3">
    <name type="scientific">Vanilla planifolia</name>
    <name type="common">Vanilla</name>
    <dbReference type="NCBI Taxonomy" id="51239"/>
    <lineage>
        <taxon>Eukaryota</taxon>
        <taxon>Viridiplantae</taxon>
        <taxon>Streptophyta</taxon>
        <taxon>Embryophyta</taxon>
        <taxon>Tracheophyta</taxon>
        <taxon>Spermatophyta</taxon>
        <taxon>Magnoliopsida</taxon>
        <taxon>Liliopsida</taxon>
        <taxon>Asparagales</taxon>
        <taxon>Orchidaceae</taxon>
        <taxon>Vanilloideae</taxon>
        <taxon>Vanilleae</taxon>
        <taxon>Vanilla</taxon>
    </lineage>
</organism>
<comment type="similarity">
    <text evidence="1">Belongs to the REF/SRPP family.</text>
</comment>
<gene>
    <name evidence="2" type="ORF">HPP92_006924</name>
</gene>
<dbReference type="InterPro" id="IPR008802">
    <property type="entry name" value="REF"/>
</dbReference>
<dbReference type="Proteomes" id="UP000636800">
    <property type="component" value="Chromosome 3"/>
</dbReference>
<evidence type="ECO:0000256" key="1">
    <source>
        <dbReference type="ARBA" id="ARBA00009737"/>
    </source>
</evidence>
<dbReference type="OrthoDB" id="4062651at2759"/>
<proteinExistence type="inferred from homology"/>
<name>A0A835RCW7_VANPL</name>
<sequence>MADSSAQSDEIKGERLKYLDFVQEAVIRAVVLFSSLYAFAKHNAGPLRQGVQNVEDTVKAVVNPVYEKLRDVPFEFLKFLDRKLYIHHRRDVDPPIRIRFRKLIEGSVALQSRLLFHLRTSARVRCARPKPGFPTRRFSCRLVYATV</sequence>